<accession>A0A1F4S8A3</accession>
<evidence type="ECO:0000313" key="2">
    <source>
        <dbReference type="Proteomes" id="UP000177905"/>
    </source>
</evidence>
<dbReference type="SFLD" id="SFLDS00003">
    <property type="entry name" value="Haloacid_Dehalogenase"/>
    <property type="match status" value="1"/>
</dbReference>
<dbReference type="GO" id="GO:0008967">
    <property type="term" value="F:phosphoglycolate phosphatase activity"/>
    <property type="evidence" value="ECO:0007669"/>
    <property type="project" value="TreeGrafter"/>
</dbReference>
<dbReference type="InterPro" id="IPR023198">
    <property type="entry name" value="PGP-like_dom2"/>
</dbReference>
<dbReference type="SFLD" id="SFLDG01129">
    <property type="entry name" value="C1.5:_HAD__Beta-PGM__Phosphata"/>
    <property type="match status" value="1"/>
</dbReference>
<protein>
    <recommendedName>
        <fullName evidence="3">HAD family hydrolase</fullName>
    </recommendedName>
</protein>
<dbReference type="Gene3D" id="3.40.50.1000">
    <property type="entry name" value="HAD superfamily/HAD-like"/>
    <property type="match status" value="1"/>
</dbReference>
<dbReference type="GO" id="GO:0005829">
    <property type="term" value="C:cytosol"/>
    <property type="evidence" value="ECO:0007669"/>
    <property type="project" value="TreeGrafter"/>
</dbReference>
<name>A0A1F4S8A3_UNCSA</name>
<dbReference type="PANTHER" id="PTHR43434:SF1">
    <property type="entry name" value="PHOSPHOGLYCOLATE PHOSPHATASE"/>
    <property type="match status" value="1"/>
</dbReference>
<reference evidence="1 2" key="1">
    <citation type="journal article" date="2016" name="Nat. Commun.">
        <title>Thousands of microbial genomes shed light on interconnected biogeochemical processes in an aquifer system.</title>
        <authorList>
            <person name="Anantharaman K."/>
            <person name="Brown C.T."/>
            <person name="Hug L.A."/>
            <person name="Sharon I."/>
            <person name="Castelle C.J."/>
            <person name="Probst A.J."/>
            <person name="Thomas B.C."/>
            <person name="Singh A."/>
            <person name="Wilkins M.J."/>
            <person name="Karaoz U."/>
            <person name="Brodie E.L."/>
            <person name="Williams K.H."/>
            <person name="Hubbard S.S."/>
            <person name="Banfield J.F."/>
        </authorList>
    </citation>
    <scope>NUCLEOTIDE SEQUENCE [LARGE SCALE GENOMIC DNA]</scope>
</reference>
<evidence type="ECO:0000313" key="1">
    <source>
        <dbReference type="EMBL" id="OGC16652.1"/>
    </source>
</evidence>
<dbReference type="Gene3D" id="1.10.150.240">
    <property type="entry name" value="Putative phosphatase, domain 2"/>
    <property type="match status" value="1"/>
</dbReference>
<dbReference type="InterPro" id="IPR041492">
    <property type="entry name" value="HAD_2"/>
</dbReference>
<dbReference type="InterPro" id="IPR050155">
    <property type="entry name" value="HAD-like_hydrolase_sf"/>
</dbReference>
<dbReference type="EMBL" id="MEUA01000005">
    <property type="protein sequence ID" value="OGC16652.1"/>
    <property type="molecule type" value="Genomic_DNA"/>
</dbReference>
<organism evidence="1 2">
    <name type="scientific">candidate division WOR-1 bacterium RIFOXYB2_FULL_36_35</name>
    <dbReference type="NCBI Taxonomy" id="1802578"/>
    <lineage>
        <taxon>Bacteria</taxon>
        <taxon>Bacillati</taxon>
        <taxon>Saganbacteria</taxon>
    </lineage>
</organism>
<dbReference type="NCBIfam" id="TIGR01549">
    <property type="entry name" value="HAD-SF-IA-v1"/>
    <property type="match status" value="1"/>
</dbReference>
<dbReference type="Pfam" id="PF13419">
    <property type="entry name" value="HAD_2"/>
    <property type="match status" value="1"/>
</dbReference>
<dbReference type="InterPro" id="IPR006439">
    <property type="entry name" value="HAD-SF_hydro_IA"/>
</dbReference>
<proteinExistence type="predicted"/>
<dbReference type="PANTHER" id="PTHR43434">
    <property type="entry name" value="PHOSPHOGLYCOLATE PHOSPHATASE"/>
    <property type="match status" value="1"/>
</dbReference>
<dbReference type="SUPFAM" id="SSF56784">
    <property type="entry name" value="HAD-like"/>
    <property type="match status" value="1"/>
</dbReference>
<sequence length="251" mass="28180">MVNLKVNNEIINNINLVIFDRDGTLIDLYHYWSQMIKMRAYLISEKFFLSKDDTNRIVFEMGVDQENNCLRPEGPVGIKKREIVMQAAVDYLEAKGYKKAYEVCLDCFKDIDVQTENKLDGLIKPINGMLSLIDSLHSKSCKLAIATTDKTSRAELSMDYLKLTDKFACIIGCDAVDNPKPASDMIDYITKKLNIKKEESVMIGDAITDIKMGDNAKVKASIAVSSGITPKEQLGALTKFLIDDVSKIEVF</sequence>
<dbReference type="Proteomes" id="UP000177905">
    <property type="component" value="Unassembled WGS sequence"/>
</dbReference>
<comment type="caution">
    <text evidence="1">The sequence shown here is derived from an EMBL/GenBank/DDBJ whole genome shotgun (WGS) entry which is preliminary data.</text>
</comment>
<dbReference type="AlphaFoldDB" id="A0A1F4S8A3"/>
<dbReference type="GO" id="GO:0006281">
    <property type="term" value="P:DNA repair"/>
    <property type="evidence" value="ECO:0007669"/>
    <property type="project" value="TreeGrafter"/>
</dbReference>
<dbReference type="InterPro" id="IPR023214">
    <property type="entry name" value="HAD_sf"/>
</dbReference>
<gene>
    <name evidence="1" type="ORF">A2290_03495</name>
</gene>
<dbReference type="InterPro" id="IPR036412">
    <property type="entry name" value="HAD-like_sf"/>
</dbReference>
<evidence type="ECO:0008006" key="3">
    <source>
        <dbReference type="Google" id="ProtNLM"/>
    </source>
</evidence>